<organism evidence="1 2">
    <name type="scientific">Spirosoma arboris</name>
    <dbReference type="NCBI Taxonomy" id="2682092"/>
    <lineage>
        <taxon>Bacteria</taxon>
        <taxon>Pseudomonadati</taxon>
        <taxon>Bacteroidota</taxon>
        <taxon>Cytophagia</taxon>
        <taxon>Cytophagales</taxon>
        <taxon>Cytophagaceae</taxon>
        <taxon>Spirosoma</taxon>
    </lineage>
</organism>
<evidence type="ECO:0000313" key="1">
    <source>
        <dbReference type="EMBL" id="MVM35058.1"/>
    </source>
</evidence>
<dbReference type="PANTHER" id="PTHR43857">
    <property type="entry name" value="BLR7761 PROTEIN"/>
    <property type="match status" value="1"/>
</dbReference>
<proteinExistence type="predicted"/>
<dbReference type="InterPro" id="IPR035959">
    <property type="entry name" value="RutC-like_sf"/>
</dbReference>
<dbReference type="Proteomes" id="UP000436006">
    <property type="component" value="Unassembled WGS sequence"/>
</dbReference>
<comment type="caution">
    <text evidence="1">The sequence shown here is derived from an EMBL/GenBank/DDBJ whole genome shotgun (WGS) entry which is preliminary data.</text>
</comment>
<dbReference type="RefSeq" id="WP_157589876.1">
    <property type="nucleotide sequence ID" value="NZ_WPIN01000020.1"/>
</dbReference>
<name>A0A7K1SMN4_9BACT</name>
<dbReference type="PANTHER" id="PTHR43857:SF1">
    <property type="entry name" value="YJGH FAMILY PROTEIN"/>
    <property type="match status" value="1"/>
</dbReference>
<evidence type="ECO:0000313" key="2">
    <source>
        <dbReference type="Proteomes" id="UP000436006"/>
    </source>
</evidence>
<keyword evidence="2" id="KW-1185">Reference proteome</keyword>
<accession>A0A7K1SMN4</accession>
<dbReference type="Gene3D" id="3.30.1330.40">
    <property type="entry name" value="RutC-like"/>
    <property type="match status" value="1"/>
</dbReference>
<dbReference type="CDD" id="cd00448">
    <property type="entry name" value="YjgF_YER057c_UK114_family"/>
    <property type="match status" value="1"/>
</dbReference>
<dbReference type="EMBL" id="WPIN01000020">
    <property type="protein sequence ID" value="MVM35058.1"/>
    <property type="molecule type" value="Genomic_DNA"/>
</dbReference>
<sequence>MNITTINPWQWQNNFGYAQAVEIKNNQGTLYCSGQAAMDADGNPVGGNMAEQLQLSLQNLEQVIQQAGYQPGNIVRLNFYTTSIPDFFAAYGSIVSWLQSHQVAPSSTLVQVTALAFPELAVEIEATVVR</sequence>
<gene>
    <name evidence="1" type="ORF">GO755_33840</name>
</gene>
<dbReference type="AlphaFoldDB" id="A0A7K1SMN4"/>
<protein>
    <submittedName>
        <fullName evidence="1">RidA family protein</fullName>
    </submittedName>
</protein>
<reference evidence="1 2" key="1">
    <citation type="submission" date="2019-12" db="EMBL/GenBank/DDBJ databases">
        <title>Spirosoma sp. HMF4905 genome sequencing and assembly.</title>
        <authorList>
            <person name="Kang H."/>
            <person name="Cha I."/>
            <person name="Kim H."/>
            <person name="Joh K."/>
        </authorList>
    </citation>
    <scope>NUCLEOTIDE SEQUENCE [LARGE SCALE GENOMIC DNA]</scope>
    <source>
        <strain evidence="1 2">HMF4905</strain>
    </source>
</reference>
<dbReference type="SUPFAM" id="SSF55298">
    <property type="entry name" value="YjgF-like"/>
    <property type="match status" value="1"/>
</dbReference>
<dbReference type="Pfam" id="PF01042">
    <property type="entry name" value="Ribonuc_L-PSP"/>
    <property type="match status" value="1"/>
</dbReference>
<dbReference type="InterPro" id="IPR006175">
    <property type="entry name" value="YjgF/YER057c/UK114"/>
</dbReference>